<proteinExistence type="predicted"/>
<organism evidence="1 2">
    <name type="scientific">Phytophthora nicotianae CJ01A1</name>
    <dbReference type="NCBI Taxonomy" id="1317063"/>
    <lineage>
        <taxon>Eukaryota</taxon>
        <taxon>Sar</taxon>
        <taxon>Stramenopiles</taxon>
        <taxon>Oomycota</taxon>
        <taxon>Peronosporomycetes</taxon>
        <taxon>Peronosporales</taxon>
        <taxon>Peronosporaceae</taxon>
        <taxon>Phytophthora</taxon>
    </lineage>
</organism>
<sequence>MACIVVGFRDPVRSRGSMHLCGLASRWFGSLIVWFRRPFCRGIMLRGGELFRGYGIGFGPPDDSLQTYLRKIEVRAPGLIDQDARQLSL</sequence>
<evidence type="ECO:0000313" key="2">
    <source>
        <dbReference type="Proteomes" id="UP000018958"/>
    </source>
</evidence>
<comment type="caution">
    <text evidence="1">The sequence shown here is derived from an EMBL/GenBank/DDBJ whole genome shotgun (WGS) entry which is preliminary data.</text>
</comment>
<dbReference type="Proteomes" id="UP000018958">
    <property type="component" value="Unassembled WGS sequence"/>
</dbReference>
<dbReference type="EMBL" id="ANIX01002569">
    <property type="protein sequence ID" value="ETP11388.1"/>
    <property type="molecule type" value="Genomic_DNA"/>
</dbReference>
<name>W2WML0_PHYNI</name>
<protein>
    <submittedName>
        <fullName evidence="1">Uncharacterized protein</fullName>
    </submittedName>
</protein>
<gene>
    <name evidence="1" type="ORF">F441_13090</name>
</gene>
<dbReference type="AlphaFoldDB" id="W2WML0"/>
<reference evidence="1 2" key="1">
    <citation type="submission" date="2013-11" db="EMBL/GenBank/DDBJ databases">
        <title>The Genome Sequence of Phytophthora parasitica CJ01A1.</title>
        <authorList>
            <consortium name="The Broad Institute Genomics Platform"/>
            <person name="Russ C."/>
            <person name="Tyler B."/>
            <person name="Panabieres F."/>
            <person name="Shan W."/>
            <person name="Tripathy S."/>
            <person name="Grunwald N."/>
            <person name="Machado M."/>
            <person name="Johnson C.S."/>
            <person name="Walker B."/>
            <person name="Young S.K."/>
            <person name="Zeng Q."/>
            <person name="Gargeya S."/>
            <person name="Fitzgerald M."/>
            <person name="Haas B."/>
            <person name="Abouelleil A."/>
            <person name="Allen A.W."/>
            <person name="Alvarado L."/>
            <person name="Arachchi H.M."/>
            <person name="Berlin A.M."/>
            <person name="Chapman S.B."/>
            <person name="Gainer-Dewar J."/>
            <person name="Goldberg J."/>
            <person name="Griggs A."/>
            <person name="Gujja S."/>
            <person name="Hansen M."/>
            <person name="Howarth C."/>
            <person name="Imamovic A."/>
            <person name="Ireland A."/>
            <person name="Larimer J."/>
            <person name="McCowan C."/>
            <person name="Murphy C."/>
            <person name="Pearson M."/>
            <person name="Poon T.W."/>
            <person name="Priest M."/>
            <person name="Roberts A."/>
            <person name="Saif S."/>
            <person name="Shea T."/>
            <person name="Sisk P."/>
            <person name="Sykes S."/>
            <person name="Wortman J."/>
            <person name="Nusbaum C."/>
            <person name="Birren B."/>
        </authorList>
    </citation>
    <scope>NUCLEOTIDE SEQUENCE [LARGE SCALE GENOMIC DNA]</scope>
    <source>
        <strain evidence="1 2">CJ01A1</strain>
    </source>
</reference>
<evidence type="ECO:0000313" key="1">
    <source>
        <dbReference type="EMBL" id="ETP11388.1"/>
    </source>
</evidence>
<accession>W2WML0</accession>